<accession>A0AAW0G6H8</accession>
<dbReference type="InterPro" id="IPR035929">
    <property type="entry name" value="CoaB-like_sf"/>
</dbReference>
<comment type="caution">
    <text evidence="1">The sequence shown here is derived from an EMBL/GenBank/DDBJ whole genome shotgun (WGS) entry which is preliminary data.</text>
</comment>
<protein>
    <recommendedName>
        <fullName evidence="3">DNA/pantothenate metabolism flavoprotein C-terminal domain-containing protein</fullName>
    </recommendedName>
</protein>
<dbReference type="AlphaFoldDB" id="A0AAW0G6H8"/>
<dbReference type="EMBL" id="JASBNA010000018">
    <property type="protein sequence ID" value="KAK7685914.1"/>
    <property type="molecule type" value="Genomic_DNA"/>
</dbReference>
<keyword evidence="2" id="KW-1185">Reference proteome</keyword>
<evidence type="ECO:0000313" key="1">
    <source>
        <dbReference type="EMBL" id="KAK7685914.1"/>
    </source>
</evidence>
<sequence>MDQVPKIIEPLVDEWTKEGFIVSFKLETDQALLIPKAQGALQRYGHQVVIGNDLHRRKFEVVFVSPNPKSSAADNAKLTFVETWIKIDLALEPHREIEEDIVAELVKRHAAWIQ</sequence>
<reference evidence="1 2" key="1">
    <citation type="submission" date="2022-09" db="EMBL/GenBank/DDBJ databases">
        <authorList>
            <person name="Palmer J.M."/>
        </authorList>
    </citation>
    <scope>NUCLEOTIDE SEQUENCE [LARGE SCALE GENOMIC DNA]</scope>
    <source>
        <strain evidence="1 2">DSM 7382</strain>
    </source>
</reference>
<dbReference type="SUPFAM" id="SSF102645">
    <property type="entry name" value="CoaB-like"/>
    <property type="match status" value="1"/>
</dbReference>
<dbReference type="Proteomes" id="UP001385951">
    <property type="component" value="Unassembled WGS sequence"/>
</dbReference>
<name>A0AAW0G6H8_9APHY</name>
<dbReference type="Gene3D" id="3.40.50.10300">
    <property type="entry name" value="CoaB-like"/>
    <property type="match status" value="1"/>
</dbReference>
<proteinExistence type="predicted"/>
<evidence type="ECO:0000313" key="2">
    <source>
        <dbReference type="Proteomes" id="UP001385951"/>
    </source>
</evidence>
<evidence type="ECO:0008006" key="3">
    <source>
        <dbReference type="Google" id="ProtNLM"/>
    </source>
</evidence>
<gene>
    <name evidence="1" type="ORF">QCA50_010721</name>
</gene>
<organism evidence="1 2">
    <name type="scientific">Cerrena zonata</name>
    <dbReference type="NCBI Taxonomy" id="2478898"/>
    <lineage>
        <taxon>Eukaryota</taxon>
        <taxon>Fungi</taxon>
        <taxon>Dikarya</taxon>
        <taxon>Basidiomycota</taxon>
        <taxon>Agaricomycotina</taxon>
        <taxon>Agaricomycetes</taxon>
        <taxon>Polyporales</taxon>
        <taxon>Cerrenaceae</taxon>
        <taxon>Cerrena</taxon>
    </lineage>
</organism>